<dbReference type="SMART" id="SM00320">
    <property type="entry name" value="WD40"/>
    <property type="match status" value="2"/>
</dbReference>
<comment type="similarity">
    <text evidence="1">Belongs to the WD repeat PRL1/PRL2 family.</text>
</comment>
<dbReference type="RefSeq" id="XP_013894750.1">
    <property type="nucleotide sequence ID" value="XM_014039296.1"/>
</dbReference>
<dbReference type="KEGG" id="mng:MNEG_12233"/>
<dbReference type="AlphaFoldDB" id="A0A0D2MLP6"/>
<sequence length="274" mass="28985">MADVVQGQTVKQLQLASVKRTLEMFASNHGQPIPLDEESQRIKLACKIKDEYASAQHLSAPTPGSAPAPVSGAVSASARTAGPAAAANEQDAPVVESRTATARLIESIPVKDRRQAAAEAGGGAGSGGALIPYAAQGGPGAGGTPGPSSQRAIMEVIRDKGHSSAAVSRRLGSKWPRPAWHAPWRLYRVISGHLGWVRSVAFDPSNEWFATGSSDRTIKLWDLASGQLKLTLTGHIEQVTGLAVSSRHPYMFSAGLDKQVKCWDLEHNKVRTCV</sequence>
<reference evidence="3 4" key="1">
    <citation type="journal article" date="2013" name="BMC Genomics">
        <title>Reconstruction of the lipid metabolism for the microalga Monoraphidium neglectum from its genome sequence reveals characteristics suitable for biofuel production.</title>
        <authorList>
            <person name="Bogen C."/>
            <person name="Al-Dilaimi A."/>
            <person name="Albersmeier A."/>
            <person name="Wichmann J."/>
            <person name="Grundmann M."/>
            <person name="Rupp O."/>
            <person name="Lauersen K.J."/>
            <person name="Blifernez-Klassen O."/>
            <person name="Kalinowski J."/>
            <person name="Goesmann A."/>
            <person name="Mussgnug J.H."/>
            <person name="Kruse O."/>
        </authorList>
    </citation>
    <scope>NUCLEOTIDE SEQUENCE [LARGE SCALE GENOMIC DNA]</scope>
    <source>
        <strain evidence="3 4">SAG 48.87</strain>
    </source>
</reference>
<dbReference type="SUPFAM" id="SSF50978">
    <property type="entry name" value="WD40 repeat-like"/>
    <property type="match status" value="1"/>
</dbReference>
<dbReference type="InterPro" id="IPR045241">
    <property type="entry name" value="Prp46/PLRG1-like"/>
</dbReference>
<dbReference type="EMBL" id="KK103354">
    <property type="protein sequence ID" value="KIY95730.1"/>
    <property type="molecule type" value="Genomic_DNA"/>
</dbReference>
<gene>
    <name evidence="3" type="ORF">MNEG_12233</name>
</gene>
<keyword evidence="2" id="KW-0853">WD repeat</keyword>
<dbReference type="GeneID" id="25729575"/>
<keyword evidence="4" id="KW-1185">Reference proteome</keyword>
<dbReference type="Proteomes" id="UP000054498">
    <property type="component" value="Unassembled WGS sequence"/>
</dbReference>
<dbReference type="OrthoDB" id="10256122at2759"/>
<accession>A0A0D2MLP6</accession>
<dbReference type="Pfam" id="PF00400">
    <property type="entry name" value="WD40"/>
    <property type="match status" value="2"/>
</dbReference>
<dbReference type="InterPro" id="IPR015943">
    <property type="entry name" value="WD40/YVTN_repeat-like_dom_sf"/>
</dbReference>
<dbReference type="Gene3D" id="2.130.10.10">
    <property type="entry name" value="YVTN repeat-like/Quinoprotein amine dehydrogenase"/>
    <property type="match status" value="1"/>
</dbReference>
<organism evidence="3 4">
    <name type="scientific">Monoraphidium neglectum</name>
    <dbReference type="NCBI Taxonomy" id="145388"/>
    <lineage>
        <taxon>Eukaryota</taxon>
        <taxon>Viridiplantae</taxon>
        <taxon>Chlorophyta</taxon>
        <taxon>core chlorophytes</taxon>
        <taxon>Chlorophyceae</taxon>
        <taxon>CS clade</taxon>
        <taxon>Sphaeropleales</taxon>
        <taxon>Selenastraceae</taxon>
        <taxon>Monoraphidium</taxon>
    </lineage>
</organism>
<dbReference type="GO" id="GO:0000398">
    <property type="term" value="P:mRNA splicing, via spliceosome"/>
    <property type="evidence" value="ECO:0007669"/>
    <property type="project" value="InterPro"/>
</dbReference>
<feature type="repeat" description="WD" evidence="2">
    <location>
        <begin position="232"/>
        <end position="273"/>
    </location>
</feature>
<dbReference type="PROSITE" id="PS50082">
    <property type="entry name" value="WD_REPEATS_2"/>
    <property type="match status" value="2"/>
</dbReference>
<dbReference type="InterPro" id="IPR036322">
    <property type="entry name" value="WD40_repeat_dom_sf"/>
</dbReference>
<name>A0A0D2MLP6_9CHLO</name>
<dbReference type="STRING" id="145388.A0A0D2MLP6"/>
<evidence type="ECO:0000256" key="2">
    <source>
        <dbReference type="PROSITE-ProRule" id="PRU00221"/>
    </source>
</evidence>
<feature type="repeat" description="WD" evidence="2">
    <location>
        <begin position="190"/>
        <end position="231"/>
    </location>
</feature>
<dbReference type="GO" id="GO:0071013">
    <property type="term" value="C:catalytic step 2 spliceosome"/>
    <property type="evidence" value="ECO:0007669"/>
    <property type="project" value="TreeGrafter"/>
</dbReference>
<evidence type="ECO:0000256" key="1">
    <source>
        <dbReference type="ARBA" id="ARBA00025726"/>
    </source>
</evidence>
<evidence type="ECO:0000313" key="4">
    <source>
        <dbReference type="Proteomes" id="UP000054498"/>
    </source>
</evidence>
<dbReference type="InterPro" id="IPR001680">
    <property type="entry name" value="WD40_rpt"/>
</dbReference>
<dbReference type="PANTHER" id="PTHR19923:SF0">
    <property type="entry name" value="PLEIOTROPIC REGULATOR 1"/>
    <property type="match status" value="1"/>
</dbReference>
<protein>
    <submittedName>
        <fullName evidence="3">PP1/PP2A phosphatases pleiotropic regulator PRL1</fullName>
    </submittedName>
</protein>
<dbReference type="PANTHER" id="PTHR19923">
    <property type="entry name" value="WD40 REPEAT PROTEINPRL1/PRL2-RELATED"/>
    <property type="match status" value="1"/>
</dbReference>
<evidence type="ECO:0000313" key="3">
    <source>
        <dbReference type="EMBL" id="KIY95730.1"/>
    </source>
</evidence>
<dbReference type="GO" id="GO:0071011">
    <property type="term" value="C:precatalytic spliceosome"/>
    <property type="evidence" value="ECO:0007669"/>
    <property type="project" value="TreeGrafter"/>
</dbReference>
<dbReference type="PROSITE" id="PS50294">
    <property type="entry name" value="WD_REPEATS_REGION"/>
    <property type="match status" value="2"/>
</dbReference>
<proteinExistence type="inferred from homology"/>
<dbReference type="GO" id="GO:0000974">
    <property type="term" value="C:Prp19 complex"/>
    <property type="evidence" value="ECO:0007669"/>
    <property type="project" value="TreeGrafter"/>
</dbReference>